<protein>
    <submittedName>
        <fullName evidence="9">Sigma-54-dependent Fis family transcriptional regulator</fullName>
    </submittedName>
</protein>
<dbReference type="InterPro" id="IPR025662">
    <property type="entry name" value="Sigma_54_int_dom_ATP-bd_1"/>
</dbReference>
<dbReference type="CDD" id="cd00009">
    <property type="entry name" value="AAA"/>
    <property type="match status" value="1"/>
</dbReference>
<dbReference type="Pfam" id="PF00989">
    <property type="entry name" value="PAS"/>
    <property type="match status" value="2"/>
</dbReference>
<dbReference type="InterPro" id="IPR002197">
    <property type="entry name" value="HTH_Fis"/>
</dbReference>
<dbReference type="Pfam" id="PF00158">
    <property type="entry name" value="Sigma54_activat"/>
    <property type="match status" value="1"/>
</dbReference>
<evidence type="ECO:0000259" key="7">
    <source>
        <dbReference type="PROSITE" id="PS50112"/>
    </source>
</evidence>
<dbReference type="PROSITE" id="PS00688">
    <property type="entry name" value="SIGMA54_INTERACT_3"/>
    <property type="match status" value="1"/>
</dbReference>
<dbReference type="PROSITE" id="PS50045">
    <property type="entry name" value="SIGMA54_INTERACT_4"/>
    <property type="match status" value="1"/>
</dbReference>
<dbReference type="PRINTS" id="PR01590">
    <property type="entry name" value="HTHFIS"/>
</dbReference>
<evidence type="ECO:0000256" key="4">
    <source>
        <dbReference type="ARBA" id="ARBA00023125"/>
    </source>
</evidence>
<dbReference type="EMBL" id="NOII01000001">
    <property type="protein sequence ID" value="OYD58338.1"/>
    <property type="molecule type" value="Genomic_DNA"/>
</dbReference>
<evidence type="ECO:0000256" key="3">
    <source>
        <dbReference type="ARBA" id="ARBA00023015"/>
    </source>
</evidence>
<dbReference type="Gene3D" id="3.30.450.20">
    <property type="entry name" value="PAS domain"/>
    <property type="match status" value="2"/>
</dbReference>
<dbReference type="SUPFAM" id="SSF55785">
    <property type="entry name" value="PYP-like sensor domain (PAS domain)"/>
    <property type="match status" value="2"/>
</dbReference>
<name>A0A235FAK3_9BACL</name>
<dbReference type="Gene3D" id="1.10.8.60">
    <property type="match status" value="1"/>
</dbReference>
<dbReference type="CDD" id="cd00130">
    <property type="entry name" value="PAS"/>
    <property type="match status" value="2"/>
</dbReference>
<gene>
    <name evidence="9" type="ORF">CGZ90_00080</name>
</gene>
<dbReference type="SUPFAM" id="SSF52540">
    <property type="entry name" value="P-loop containing nucleoside triphosphate hydrolases"/>
    <property type="match status" value="1"/>
</dbReference>
<dbReference type="InterPro" id="IPR025944">
    <property type="entry name" value="Sigma_54_int_dom_CS"/>
</dbReference>
<dbReference type="OrthoDB" id="9771372at2"/>
<dbReference type="Pfam" id="PF02954">
    <property type="entry name" value="HTH_8"/>
    <property type="match status" value="1"/>
</dbReference>
<dbReference type="InterPro" id="IPR027417">
    <property type="entry name" value="P-loop_NTPase"/>
</dbReference>
<dbReference type="Proteomes" id="UP000215059">
    <property type="component" value="Unassembled WGS sequence"/>
</dbReference>
<accession>A0A235FAK3</accession>
<dbReference type="Gene3D" id="1.10.10.60">
    <property type="entry name" value="Homeodomain-like"/>
    <property type="match status" value="1"/>
</dbReference>
<keyword evidence="4" id="KW-0238">DNA-binding</keyword>
<evidence type="ECO:0000256" key="5">
    <source>
        <dbReference type="ARBA" id="ARBA00023163"/>
    </source>
</evidence>
<dbReference type="SMART" id="SM00091">
    <property type="entry name" value="PAS"/>
    <property type="match status" value="2"/>
</dbReference>
<sequence>MKKIAMIGAGTMQNAVLLGDLQDIHSLILLFQRSEIIFPAAVMSDEIRREHYYGIPVIKEADINLREFEYIVYSPDYKKKAYELAETVEGEAGILPASYVQALFDEMLHNETHMPALRNQLLTRDIILDSTHDGMIAIDEKRKITLFNRSAEKMTGIPRGKAIGFDILEVMPNSQLPRILRSGVEEINREQLLPNGTKIYTTRLPIIDDEGNTLGAFAVFKDITEIVDLAEEVTNLKSIQSMLHSIIQSSEEAISVVDEKGNGLMINPAYTRLTGFTADKIIGKPATIDITEGDSMHMQVLKTRKPVRGARLKVGPKKRDVIVNVAPILVDGQLKGSVGVIHDVSEIQSLTEQLSRARQIIRTLEAKYSFEDIVWSSQEMEFAIEQAKLAASTPATVLLRGESGTGKELFAHAIHNASDRKYCKFVRVNCAAISESLLESELFGYVEGAFSGAVRGGKRGLFEEANGGSIFLDEIGELALTTQAKLLRVLQEKEIRRVGDTKSIPVDVRVIGATNVNLETKIAEGSFRQDLYYRLNRMPIFIPSLRERKGDIPQLAGHLLQKLNQDYGRNVEGLTSEAIDVLMHYDWPGNVRELENVLGRAIIHMKHHEHFISSENLHILEAEKSDVQGVLEEETQPLSTQVEEFEKKIIIRALKSCGQNKTKAAKILNISLRNFYYKLEKYGINI</sequence>
<feature type="domain" description="Sigma-54 factor interaction" evidence="6">
    <location>
        <begin position="373"/>
        <end position="603"/>
    </location>
</feature>
<feature type="domain" description="PAS" evidence="7">
    <location>
        <begin position="127"/>
        <end position="191"/>
    </location>
</feature>
<keyword evidence="5" id="KW-0804">Transcription</keyword>
<dbReference type="InterPro" id="IPR002078">
    <property type="entry name" value="Sigma_54_int"/>
</dbReference>
<evidence type="ECO:0000256" key="1">
    <source>
        <dbReference type="ARBA" id="ARBA00022741"/>
    </source>
</evidence>
<dbReference type="PROSITE" id="PS00676">
    <property type="entry name" value="SIGMA54_INTERACT_2"/>
    <property type="match status" value="1"/>
</dbReference>
<evidence type="ECO:0000259" key="6">
    <source>
        <dbReference type="PROSITE" id="PS50045"/>
    </source>
</evidence>
<dbReference type="PROSITE" id="PS00675">
    <property type="entry name" value="SIGMA54_INTERACT_1"/>
    <property type="match status" value="1"/>
</dbReference>
<evidence type="ECO:0000313" key="10">
    <source>
        <dbReference type="Proteomes" id="UP000215059"/>
    </source>
</evidence>
<dbReference type="InterPro" id="IPR003593">
    <property type="entry name" value="AAA+_ATPase"/>
</dbReference>
<feature type="domain" description="PAS" evidence="7">
    <location>
        <begin position="239"/>
        <end position="295"/>
    </location>
</feature>
<dbReference type="InterPro" id="IPR000700">
    <property type="entry name" value="PAS-assoc_C"/>
</dbReference>
<dbReference type="PROSITE" id="PS50113">
    <property type="entry name" value="PAC"/>
    <property type="match status" value="1"/>
</dbReference>
<dbReference type="PANTHER" id="PTHR32071">
    <property type="entry name" value="TRANSCRIPTIONAL REGULATORY PROTEIN"/>
    <property type="match status" value="1"/>
</dbReference>
<dbReference type="InterPro" id="IPR013767">
    <property type="entry name" value="PAS_fold"/>
</dbReference>
<dbReference type="PANTHER" id="PTHR32071:SF121">
    <property type="entry name" value="SIGMA L-DEPENDENT TRANSCRIPTIONAL REGULATOR YQIR-RELATED"/>
    <property type="match status" value="1"/>
</dbReference>
<dbReference type="FunFam" id="3.40.50.300:FF:000006">
    <property type="entry name" value="DNA-binding transcriptional regulator NtrC"/>
    <property type="match status" value="1"/>
</dbReference>
<dbReference type="AlphaFoldDB" id="A0A235FAK3"/>
<dbReference type="SMART" id="SM00382">
    <property type="entry name" value="AAA"/>
    <property type="match status" value="1"/>
</dbReference>
<keyword evidence="10" id="KW-1185">Reference proteome</keyword>
<dbReference type="InterPro" id="IPR025943">
    <property type="entry name" value="Sigma_54_int_dom_ATP-bd_2"/>
</dbReference>
<evidence type="ECO:0000256" key="2">
    <source>
        <dbReference type="ARBA" id="ARBA00022840"/>
    </source>
</evidence>
<dbReference type="NCBIfam" id="TIGR00229">
    <property type="entry name" value="sensory_box"/>
    <property type="match status" value="2"/>
</dbReference>
<dbReference type="GO" id="GO:0043565">
    <property type="term" value="F:sequence-specific DNA binding"/>
    <property type="evidence" value="ECO:0007669"/>
    <property type="project" value="InterPro"/>
</dbReference>
<dbReference type="InterPro" id="IPR000014">
    <property type="entry name" value="PAS"/>
</dbReference>
<dbReference type="SUPFAM" id="SSF46689">
    <property type="entry name" value="Homeodomain-like"/>
    <property type="match status" value="1"/>
</dbReference>
<keyword evidence="3" id="KW-0805">Transcription regulation</keyword>
<dbReference type="Gene3D" id="3.40.50.300">
    <property type="entry name" value="P-loop containing nucleotide triphosphate hydrolases"/>
    <property type="match status" value="1"/>
</dbReference>
<dbReference type="GO" id="GO:0006355">
    <property type="term" value="P:regulation of DNA-templated transcription"/>
    <property type="evidence" value="ECO:0007669"/>
    <property type="project" value="InterPro"/>
</dbReference>
<keyword evidence="1" id="KW-0547">Nucleotide-binding</keyword>
<comment type="caution">
    <text evidence="9">The sequence shown here is derived from an EMBL/GenBank/DDBJ whole genome shotgun (WGS) entry which is preliminary data.</text>
</comment>
<organism evidence="9 10">
    <name type="scientific">Fictibacillus aquaticus</name>
    <dbReference type="NCBI Taxonomy" id="2021314"/>
    <lineage>
        <taxon>Bacteria</taxon>
        <taxon>Bacillati</taxon>
        <taxon>Bacillota</taxon>
        <taxon>Bacilli</taxon>
        <taxon>Bacillales</taxon>
        <taxon>Fictibacillaceae</taxon>
        <taxon>Fictibacillus</taxon>
    </lineage>
</organism>
<feature type="domain" description="PAC" evidence="8">
    <location>
        <begin position="185"/>
        <end position="235"/>
    </location>
</feature>
<dbReference type="Pfam" id="PF25601">
    <property type="entry name" value="AAA_lid_14"/>
    <property type="match status" value="1"/>
</dbReference>
<dbReference type="InterPro" id="IPR009057">
    <property type="entry name" value="Homeodomain-like_sf"/>
</dbReference>
<proteinExistence type="predicted"/>
<dbReference type="GO" id="GO:0005524">
    <property type="term" value="F:ATP binding"/>
    <property type="evidence" value="ECO:0007669"/>
    <property type="project" value="UniProtKB-KW"/>
</dbReference>
<dbReference type="InterPro" id="IPR058031">
    <property type="entry name" value="AAA_lid_NorR"/>
</dbReference>
<dbReference type="PROSITE" id="PS50112">
    <property type="entry name" value="PAS"/>
    <property type="match status" value="2"/>
</dbReference>
<dbReference type="InterPro" id="IPR035965">
    <property type="entry name" value="PAS-like_dom_sf"/>
</dbReference>
<evidence type="ECO:0000259" key="8">
    <source>
        <dbReference type="PROSITE" id="PS50113"/>
    </source>
</evidence>
<keyword evidence="2" id="KW-0067">ATP-binding</keyword>
<reference evidence="9 10" key="1">
    <citation type="submission" date="2017-07" db="EMBL/GenBank/DDBJ databases">
        <title>Fictibacillus sp. nov. GDSW-R2A3 Genome sequencing and assembly.</title>
        <authorList>
            <person name="Mayilraj S."/>
        </authorList>
    </citation>
    <scope>NUCLEOTIDE SEQUENCE [LARGE SCALE GENOMIC DNA]</scope>
    <source>
        <strain evidence="9 10">GDSW-R2A3</strain>
    </source>
</reference>
<evidence type="ECO:0000313" key="9">
    <source>
        <dbReference type="EMBL" id="OYD58338.1"/>
    </source>
</evidence>